<name>A0A6T9Y2L1_ALTMA</name>
<proteinExistence type="predicted"/>
<organism evidence="1 2">
    <name type="scientific">Alteromonas macleodii</name>
    <name type="common">Pseudoalteromonas macleodii</name>
    <dbReference type="NCBI Taxonomy" id="28108"/>
    <lineage>
        <taxon>Bacteria</taxon>
        <taxon>Pseudomonadati</taxon>
        <taxon>Pseudomonadota</taxon>
        <taxon>Gammaproteobacteria</taxon>
        <taxon>Alteromonadales</taxon>
        <taxon>Alteromonadaceae</taxon>
        <taxon>Alteromonas/Salinimonas group</taxon>
        <taxon>Alteromonas</taxon>
    </lineage>
</organism>
<protein>
    <submittedName>
        <fullName evidence="1">Uncharacterized protein</fullName>
    </submittedName>
</protein>
<sequence>MAASFSQIKNINAQSFFLSVLTINRMLASTVFKKTKGTGSAYNKALKTTPFGRSDAFTRGGFAIMPHATAPLCLMLAITRMF</sequence>
<reference evidence="1 2" key="1">
    <citation type="submission" date="2020-06" db="EMBL/GenBank/DDBJ databases">
        <authorList>
            <person name="Duchaud E."/>
        </authorList>
    </citation>
    <scope>NUCLEOTIDE SEQUENCE [LARGE SCALE GENOMIC DNA]</scope>
    <source>
        <strain evidence="1">Alteromonas fortis</strain>
    </source>
</reference>
<dbReference type="EMBL" id="LR812090">
    <property type="protein sequence ID" value="CAB9494191.1"/>
    <property type="molecule type" value="Genomic_DNA"/>
</dbReference>
<evidence type="ECO:0000313" key="2">
    <source>
        <dbReference type="Proteomes" id="UP000509458"/>
    </source>
</evidence>
<gene>
    <name evidence="1" type="ORF">ALFOR1_31149</name>
</gene>
<dbReference type="AlphaFoldDB" id="A0A6T9Y2L1"/>
<dbReference type="Proteomes" id="UP000509458">
    <property type="component" value="Chromosome"/>
</dbReference>
<accession>A0A6T9Y2L1</accession>
<evidence type="ECO:0000313" key="1">
    <source>
        <dbReference type="EMBL" id="CAB9494191.1"/>
    </source>
</evidence>